<dbReference type="Gene3D" id="3.10.580.10">
    <property type="entry name" value="CBS-domain"/>
    <property type="match status" value="1"/>
</dbReference>
<keyword evidence="4" id="KW-0129">CBS domain</keyword>
<keyword evidence="2" id="KW-0805">Transcription regulation</keyword>
<keyword evidence="3" id="KW-0804">Transcription</keyword>
<evidence type="ECO:0000256" key="2">
    <source>
        <dbReference type="ARBA" id="ARBA00023015"/>
    </source>
</evidence>
<reference evidence="7 8" key="1">
    <citation type="submission" date="2012-09" db="EMBL/GenBank/DDBJ databases">
        <title>The Genome Sequence of Alloiococcus otitis ATCC 51267.</title>
        <authorList>
            <consortium name="The Broad Institute Genome Sequencing Platform"/>
            <person name="Earl A."/>
            <person name="Ward D."/>
            <person name="Feldgarden M."/>
            <person name="Gevers D."/>
            <person name="Huys G."/>
            <person name="Walker B."/>
            <person name="Young S.K."/>
            <person name="Zeng Q."/>
            <person name="Gargeya S."/>
            <person name="Fitzgerald M."/>
            <person name="Haas B."/>
            <person name="Abouelleil A."/>
            <person name="Alvarado L."/>
            <person name="Arachchi H.M."/>
            <person name="Berlin A.M."/>
            <person name="Chapman S.B."/>
            <person name="Goldberg J."/>
            <person name="Griggs A."/>
            <person name="Gujja S."/>
            <person name="Hansen M."/>
            <person name="Howarth C."/>
            <person name="Imamovic A."/>
            <person name="Larimer J."/>
            <person name="McCowen C."/>
            <person name="Montmayeur A."/>
            <person name="Murphy C."/>
            <person name="Neiman D."/>
            <person name="Pearson M."/>
            <person name="Priest M."/>
            <person name="Roberts A."/>
            <person name="Saif S."/>
            <person name="Shea T."/>
            <person name="Sisk P."/>
            <person name="Sykes S."/>
            <person name="Wortman J."/>
            <person name="Nusbaum C."/>
            <person name="Birren B."/>
        </authorList>
    </citation>
    <scope>NUCLEOTIDE SEQUENCE [LARGE SCALE GENOMIC DNA]</scope>
    <source>
        <strain evidence="7 8">ATCC 51267</strain>
    </source>
</reference>
<dbReference type="PANTHER" id="PTHR48108:SF32">
    <property type="entry name" value="TRANSCRIPTIONAL REPRESSOR CCPN"/>
    <property type="match status" value="1"/>
</dbReference>
<keyword evidence="1" id="KW-0677">Repeat</keyword>
<accession>K9E8D4</accession>
<dbReference type="InterPro" id="IPR036390">
    <property type="entry name" value="WH_DNA-bd_sf"/>
</dbReference>
<dbReference type="Proteomes" id="UP000009875">
    <property type="component" value="Unassembled WGS sequence"/>
</dbReference>
<dbReference type="Pfam" id="PF00571">
    <property type="entry name" value="CBS"/>
    <property type="match status" value="2"/>
</dbReference>
<feature type="domain" description="CBS" evidence="6">
    <location>
        <begin position="144"/>
        <end position="209"/>
    </location>
</feature>
<evidence type="ECO:0000313" key="7">
    <source>
        <dbReference type="EMBL" id="EKU92903.1"/>
    </source>
</evidence>
<keyword evidence="8" id="KW-1185">Reference proteome</keyword>
<dbReference type="eggNOG" id="COG2905">
    <property type="taxonomic scope" value="Bacteria"/>
</dbReference>
<dbReference type="InterPro" id="IPR036388">
    <property type="entry name" value="WH-like_DNA-bd_sf"/>
</dbReference>
<evidence type="ECO:0000313" key="8">
    <source>
        <dbReference type="Proteomes" id="UP000009875"/>
    </source>
</evidence>
<dbReference type="RefSeq" id="WP_003779028.1">
    <property type="nucleotide sequence ID" value="NZ_JH992962.1"/>
</dbReference>
<comment type="caution">
    <text evidence="7">The sequence shown here is derived from an EMBL/GenBank/DDBJ whole genome shotgun (WGS) entry which is preliminary data.</text>
</comment>
<dbReference type="PROSITE" id="PS51000">
    <property type="entry name" value="HTH_DEOR_2"/>
    <property type="match status" value="1"/>
</dbReference>
<gene>
    <name evidence="7" type="ORF">HMPREF9698_01506</name>
</gene>
<organism evidence="7 8">
    <name type="scientific">Alloiococcus otitis ATCC 51267</name>
    <dbReference type="NCBI Taxonomy" id="883081"/>
    <lineage>
        <taxon>Bacteria</taxon>
        <taxon>Bacillati</taxon>
        <taxon>Bacillota</taxon>
        <taxon>Bacilli</taxon>
        <taxon>Lactobacillales</taxon>
        <taxon>Carnobacteriaceae</taxon>
        <taxon>Alloiococcus</taxon>
    </lineage>
</organism>
<protein>
    <recommendedName>
        <fullName evidence="9">CBS domain-containing protein</fullName>
    </recommendedName>
</protein>
<evidence type="ECO:0000256" key="1">
    <source>
        <dbReference type="ARBA" id="ARBA00022737"/>
    </source>
</evidence>
<dbReference type="PATRIC" id="fig|883081.3.peg.1511"/>
<sequence>MKLSDRQKKIINLVKEHEPITGDQISDKLGLSKPTIRPDLSLLSSAEILIAKPKVGYLYNQHYVTPFIISDMAQRPVEEVMKVPIIVDKETPIIEAINRVFLEDAGSLYVADKSQLLGIVSRKDLLKAAMMGTDAQQLTVSFVMSRAPNLVTVNHTDSLAAACKKLVLHKVNSLPVLEYDQETGQEKIVGKLSKTVITNVFYSILEGEQ</sequence>
<dbReference type="CDD" id="cd04617">
    <property type="entry name" value="CBS_pair_CcpN"/>
    <property type="match status" value="1"/>
</dbReference>
<dbReference type="GO" id="GO:0003700">
    <property type="term" value="F:DNA-binding transcription factor activity"/>
    <property type="evidence" value="ECO:0007669"/>
    <property type="project" value="InterPro"/>
</dbReference>
<dbReference type="PANTHER" id="PTHR48108">
    <property type="entry name" value="CBS DOMAIN-CONTAINING PROTEIN CBSX2, CHLOROPLASTIC"/>
    <property type="match status" value="1"/>
</dbReference>
<proteinExistence type="predicted"/>
<dbReference type="OrthoDB" id="9793615at2"/>
<evidence type="ECO:0000256" key="4">
    <source>
        <dbReference type="PROSITE-ProRule" id="PRU00703"/>
    </source>
</evidence>
<dbReference type="Gene3D" id="1.10.10.10">
    <property type="entry name" value="Winged helix-like DNA-binding domain superfamily/Winged helix DNA-binding domain"/>
    <property type="match status" value="1"/>
</dbReference>
<feature type="domain" description="HTH deoR-type" evidence="5">
    <location>
        <begin position="3"/>
        <end position="67"/>
    </location>
</feature>
<dbReference type="InterPro" id="IPR000644">
    <property type="entry name" value="CBS_dom"/>
</dbReference>
<dbReference type="InterPro" id="IPR013196">
    <property type="entry name" value="HTH_11"/>
</dbReference>
<dbReference type="STRING" id="883081.HMPREF9698_01506"/>
<dbReference type="InterPro" id="IPR046342">
    <property type="entry name" value="CBS_dom_sf"/>
</dbReference>
<dbReference type="PROSITE" id="PS51371">
    <property type="entry name" value="CBS"/>
    <property type="match status" value="2"/>
</dbReference>
<dbReference type="SUPFAM" id="SSF54631">
    <property type="entry name" value="CBS-domain pair"/>
    <property type="match status" value="1"/>
</dbReference>
<dbReference type="HOGENOM" id="CLU_090663_1_0_9"/>
<feature type="domain" description="CBS" evidence="6">
    <location>
        <begin position="80"/>
        <end position="135"/>
    </location>
</feature>
<dbReference type="InterPro" id="IPR051462">
    <property type="entry name" value="CBS_domain-containing"/>
</dbReference>
<dbReference type="SMART" id="SM00116">
    <property type="entry name" value="CBS"/>
    <property type="match status" value="2"/>
</dbReference>
<dbReference type="InterPro" id="IPR001034">
    <property type="entry name" value="DeoR_HTH"/>
</dbReference>
<dbReference type="SUPFAM" id="SSF46785">
    <property type="entry name" value="Winged helix' DNA-binding domain"/>
    <property type="match status" value="1"/>
</dbReference>
<evidence type="ECO:0000259" key="5">
    <source>
        <dbReference type="PROSITE" id="PS51000"/>
    </source>
</evidence>
<evidence type="ECO:0000259" key="6">
    <source>
        <dbReference type="PROSITE" id="PS51371"/>
    </source>
</evidence>
<evidence type="ECO:0008006" key="9">
    <source>
        <dbReference type="Google" id="ProtNLM"/>
    </source>
</evidence>
<dbReference type="EMBL" id="AGXA01000031">
    <property type="protein sequence ID" value="EKU92903.1"/>
    <property type="molecule type" value="Genomic_DNA"/>
</dbReference>
<name>K9E8D4_9LACT</name>
<dbReference type="AlphaFoldDB" id="K9E8D4"/>
<dbReference type="Pfam" id="PF08279">
    <property type="entry name" value="HTH_11"/>
    <property type="match status" value="1"/>
</dbReference>
<evidence type="ECO:0000256" key="3">
    <source>
        <dbReference type="ARBA" id="ARBA00023163"/>
    </source>
</evidence>